<dbReference type="Pfam" id="PF13701">
    <property type="entry name" value="DDE_Tnp_1_4"/>
    <property type="match status" value="1"/>
</dbReference>
<evidence type="ECO:0000313" key="2">
    <source>
        <dbReference type="EMBL" id="ETW92059.1"/>
    </source>
</evidence>
<protein>
    <recommendedName>
        <fullName evidence="1">Transposase DDE domain-containing protein</fullName>
    </recommendedName>
</protein>
<proteinExistence type="predicted"/>
<organism evidence="2 3">
    <name type="scientific">Entotheonella factor</name>
    <dbReference type="NCBI Taxonomy" id="1429438"/>
    <lineage>
        <taxon>Bacteria</taxon>
        <taxon>Pseudomonadati</taxon>
        <taxon>Nitrospinota/Tectimicrobiota group</taxon>
        <taxon>Candidatus Tectimicrobiota</taxon>
        <taxon>Candidatus Entotheonellia</taxon>
        <taxon>Candidatus Entotheonellales</taxon>
        <taxon>Candidatus Entotheonellaceae</taxon>
        <taxon>Candidatus Entotheonella</taxon>
    </lineage>
</organism>
<dbReference type="Proteomes" id="UP000019141">
    <property type="component" value="Unassembled WGS sequence"/>
</dbReference>
<gene>
    <name evidence="2" type="ORF">ETSY1_45400</name>
</gene>
<keyword evidence="3" id="KW-1185">Reference proteome</keyword>
<evidence type="ECO:0000313" key="3">
    <source>
        <dbReference type="Proteomes" id="UP000019141"/>
    </source>
</evidence>
<feature type="domain" description="Transposase DDE" evidence="1">
    <location>
        <begin position="13"/>
        <end position="233"/>
    </location>
</feature>
<accession>W4L2C0</accession>
<feature type="non-terminal residue" evidence="2">
    <location>
        <position position="233"/>
    </location>
</feature>
<reference evidence="2 3" key="1">
    <citation type="journal article" date="2014" name="Nature">
        <title>An environmental bacterial taxon with a large and distinct metabolic repertoire.</title>
        <authorList>
            <person name="Wilson M.C."/>
            <person name="Mori T."/>
            <person name="Ruckert C."/>
            <person name="Uria A.R."/>
            <person name="Helf M.J."/>
            <person name="Takada K."/>
            <person name="Gernert C."/>
            <person name="Steffens U.A."/>
            <person name="Heycke N."/>
            <person name="Schmitt S."/>
            <person name="Rinke C."/>
            <person name="Helfrich E.J."/>
            <person name="Brachmann A.O."/>
            <person name="Gurgui C."/>
            <person name="Wakimoto T."/>
            <person name="Kracht M."/>
            <person name="Crusemann M."/>
            <person name="Hentschel U."/>
            <person name="Abe I."/>
            <person name="Matsunaga S."/>
            <person name="Kalinowski J."/>
            <person name="Takeyama H."/>
            <person name="Piel J."/>
        </authorList>
    </citation>
    <scope>NUCLEOTIDE SEQUENCE [LARGE SCALE GENOMIC DNA]</scope>
    <source>
        <strain evidence="3">TSY1</strain>
    </source>
</reference>
<dbReference type="InterPro" id="IPR025668">
    <property type="entry name" value="Tnp_DDE_dom"/>
</dbReference>
<dbReference type="EMBL" id="AZHW01001696">
    <property type="protein sequence ID" value="ETW92059.1"/>
    <property type="molecule type" value="Genomic_DNA"/>
</dbReference>
<name>W4L2C0_ENTF1</name>
<comment type="caution">
    <text evidence="2">The sequence shown here is derived from an EMBL/GenBank/DDBJ whole genome shotgun (WGS) entry which is preliminary data.</text>
</comment>
<dbReference type="InterPro" id="IPR047960">
    <property type="entry name" value="Transpos_IS1380"/>
</dbReference>
<sequence length="233" mass="26235">MTQDTQIVLPFASLHGKTLQADFDAGTVSSDGGVLLLREIESRIGIIGRFARALDDRRDQRYIDHSYEEMLRQRIFQIACGYDDANDCTLLRHDPAFKAACGRLPILGEPLASQPSMSRLENAPRHSDLYRMAQALLETFMASYDRAPEAILLDIDDTADQTHGAQQQVMFNGHYDAYCYLPLHLYEGQSGKLITTILRPGCRPSGTQIVSILQRVVARIRREWPEVSILLRG</sequence>
<evidence type="ECO:0000259" key="1">
    <source>
        <dbReference type="Pfam" id="PF13701"/>
    </source>
</evidence>
<dbReference type="NCBIfam" id="NF033539">
    <property type="entry name" value="transpos_IS1380"/>
    <property type="match status" value="1"/>
</dbReference>
<dbReference type="AlphaFoldDB" id="W4L2C0"/>
<dbReference type="HOGENOM" id="CLU_028186_0_1_7"/>